<protein>
    <submittedName>
        <fullName evidence="2">DUF305 domain-containing protein</fullName>
    </submittedName>
</protein>
<dbReference type="Pfam" id="PF03713">
    <property type="entry name" value="DUF305"/>
    <property type="match status" value="1"/>
</dbReference>
<dbReference type="PANTHER" id="PTHR36933:SF1">
    <property type="entry name" value="SLL0788 PROTEIN"/>
    <property type="match status" value="1"/>
</dbReference>
<dbReference type="Gene3D" id="1.20.1260.10">
    <property type="match status" value="1"/>
</dbReference>
<dbReference type="AlphaFoldDB" id="A0A7K1FHS7"/>
<dbReference type="InterPro" id="IPR005183">
    <property type="entry name" value="DUF305_CopM-like"/>
</dbReference>
<organism evidence="2 3">
    <name type="scientific">Nakamurella alba</name>
    <dbReference type="NCBI Taxonomy" id="2665158"/>
    <lineage>
        <taxon>Bacteria</taxon>
        <taxon>Bacillati</taxon>
        <taxon>Actinomycetota</taxon>
        <taxon>Actinomycetes</taxon>
        <taxon>Nakamurellales</taxon>
        <taxon>Nakamurellaceae</taxon>
        <taxon>Nakamurella</taxon>
    </lineage>
</organism>
<comment type="caution">
    <text evidence="2">The sequence shown here is derived from an EMBL/GenBank/DDBJ whole genome shotgun (WGS) entry which is preliminary data.</text>
</comment>
<dbReference type="InterPro" id="IPR012347">
    <property type="entry name" value="Ferritin-like"/>
</dbReference>
<evidence type="ECO:0000313" key="2">
    <source>
        <dbReference type="EMBL" id="MTD13630.1"/>
    </source>
</evidence>
<keyword evidence="3" id="KW-1185">Reference proteome</keyword>
<dbReference type="Proteomes" id="UP000460221">
    <property type="component" value="Unassembled WGS sequence"/>
</dbReference>
<gene>
    <name evidence="2" type="ORF">GIS00_06695</name>
</gene>
<dbReference type="PANTHER" id="PTHR36933">
    <property type="entry name" value="SLL0788 PROTEIN"/>
    <property type="match status" value="1"/>
</dbReference>
<evidence type="ECO:0000259" key="1">
    <source>
        <dbReference type="Pfam" id="PF03713"/>
    </source>
</evidence>
<feature type="domain" description="DUF305" evidence="1">
    <location>
        <begin position="7"/>
        <end position="183"/>
    </location>
</feature>
<reference evidence="2 3" key="1">
    <citation type="submission" date="2019-11" db="EMBL/GenBank/DDBJ databases">
        <authorList>
            <person name="Jiang L.-Q."/>
        </authorList>
    </citation>
    <scope>NUCLEOTIDE SEQUENCE [LARGE SCALE GENOMIC DNA]</scope>
    <source>
        <strain evidence="2 3">YIM 132087</strain>
    </source>
</reference>
<sequence>MEPGAVDVGFAQDMIVHHNQGVLMAHYAELDTDDSDIAVLAYDINYTQTAQIGQMQGWLALWGKPVFNSGTVMGWMTAGGMDHMNMGDSTSGGTAGMSVDPARAEDGAIMPGMATNTEMAKLKSLRGKESDIYFLQLMIRHHQGGADMMEYAAANASVGVVRNFAGQMLQAQQAEIGQMTDWLADLGAQPLPAP</sequence>
<proteinExistence type="predicted"/>
<name>A0A7K1FHS7_9ACTN</name>
<accession>A0A7K1FHS7</accession>
<evidence type="ECO:0000313" key="3">
    <source>
        <dbReference type="Proteomes" id="UP000460221"/>
    </source>
</evidence>
<dbReference type="EMBL" id="WLYK01000001">
    <property type="protein sequence ID" value="MTD13630.1"/>
    <property type="molecule type" value="Genomic_DNA"/>
</dbReference>